<organism evidence="1 2">
    <name type="scientific">Xylaria curta</name>
    <dbReference type="NCBI Taxonomy" id="42375"/>
    <lineage>
        <taxon>Eukaryota</taxon>
        <taxon>Fungi</taxon>
        <taxon>Dikarya</taxon>
        <taxon>Ascomycota</taxon>
        <taxon>Pezizomycotina</taxon>
        <taxon>Sordariomycetes</taxon>
        <taxon>Xylariomycetidae</taxon>
        <taxon>Xylariales</taxon>
        <taxon>Xylariaceae</taxon>
        <taxon>Xylaria</taxon>
    </lineage>
</organism>
<gene>
    <name evidence="1" type="ORF">NUW58_g3499</name>
</gene>
<dbReference type="EMBL" id="JAPDGR010000535">
    <property type="protein sequence ID" value="KAJ2989370.1"/>
    <property type="molecule type" value="Genomic_DNA"/>
</dbReference>
<sequence length="1286" mass="143656">MTDNSMPLLLDGAMSGMDQPAMQVDLNGVDDLFGDTDPLSLPSRPPSRRLRRRLDELRGRGCCQGLAWSKGGTIASITPDGQSLELRYLRANPEDATWGLSEPKVIAPWQGLNGGPLVHLSWGPASSELAVIDAVGRVLLLNFNSDLNRAFYPTYSPAVKSPKGTDYTFEASGVPTMGPSHPNPTKSAFICVTTNGLLKMFWSQNNNKAEETTLELESATSADDLITHAAVCSDKVKCIYIAMATTSKQLRVVQVAIAFNPSKTDNSQNVPPGGYTLTPSLGKRHVAVTNWFQTGMCESPLDASMSKISHIQMLPAQLDFQTKQWSPIVVITVRSFIPEPNSHYNQEVQSIIDRWELLTDQKQTVHSAFERLGARKNSVGSTPPSTARLKKLDSIIVNKIVLGVNVLSFGKVVSFYYNDGTVEYRDRYTMHELYREANFDRIHSILEAGFNMTGEPSCLQMAFSPASYSLVQMYEDSQIKWHNLEYTFGDPTTISDGHLSAVIAGCAMSTAAATNNNSNIDDILAVARKFPRRDQFAVKWVTGLVQVMRITVDYSEDVPHDHLIRNQHLQFCFSIFNHLGWDGEFHARHFQSKLSTLALSLRNTVILVSLASSAPSAVRAASSPLDEPEVVNSLAGCAKWSIDFLGWLCDALFRLHDDTKFMSFLIQANQSQQLVNMTRYLHTKNDIALHLILCSSTRNLISAVCRRVGLLDSYATRALAWYSSRGEIPDAANSRHTALHAAYRKVHRYTSSALIKADEFDKFLATLAVDIRSAYGTSLSPLAEREAQKVAKNPPTPNQNPNAPKPDRVKEARQLCELNMLLVHAPPPSFLAVITKLFRQDLQNFRTNVDVAKVYFADYRLLEIIDTPEALVNRKRRGVKVDMFRRVEISKQAGVPWRQCSSFIIEIVEIVSRLPDLFDLAMHTPNQRVLLAQKLSGQRLAIPDLTLTLMSNWPRGKHEDYEVVKDAVDKRFALLTSRKYREAISDADPALLAARWWPTISKQSYHIMTDLVIWLGLWDDVIEKLGDDKAAAESLRVSTKNFIHTALGLAEGNAVTFTANPLVQNFQPIAAEACAFYNIDQRRTLFNHFDQYIDATRLEAEAEQSGDLHTLKEYWEIKFLTSGMGIFLGLSEYALQVHLPSNFVQSEAYKTLWATTVLINSIVNDLLSMKKEMNVQGVINSVAILFHQYNDLDVAVEMSLEHTRQLVALFDQTADDVLSSSNTFDACELDAIAQFIDLMRTVNTGNLDWSLRTKRYGVAQHIKEDGAIELILELPSTCPVKNNFES</sequence>
<name>A0ACC1PAQ5_9PEZI</name>
<evidence type="ECO:0000313" key="2">
    <source>
        <dbReference type="Proteomes" id="UP001143856"/>
    </source>
</evidence>
<dbReference type="Proteomes" id="UP001143856">
    <property type="component" value="Unassembled WGS sequence"/>
</dbReference>
<protein>
    <submittedName>
        <fullName evidence="1">Uncharacterized protein</fullName>
    </submittedName>
</protein>
<accession>A0ACC1PAQ5</accession>
<comment type="caution">
    <text evidence="1">The sequence shown here is derived from an EMBL/GenBank/DDBJ whole genome shotgun (WGS) entry which is preliminary data.</text>
</comment>
<evidence type="ECO:0000313" key="1">
    <source>
        <dbReference type="EMBL" id="KAJ2989370.1"/>
    </source>
</evidence>
<keyword evidence="2" id="KW-1185">Reference proteome</keyword>
<proteinExistence type="predicted"/>
<reference evidence="1" key="1">
    <citation type="submission" date="2022-10" db="EMBL/GenBank/DDBJ databases">
        <title>Genome Sequence of Xylaria curta.</title>
        <authorList>
            <person name="Buettner E."/>
        </authorList>
    </citation>
    <scope>NUCLEOTIDE SEQUENCE</scope>
    <source>
        <strain evidence="1">Babe10</strain>
    </source>
</reference>